<feature type="domain" description="Zn(2)-C6 fungal-type" evidence="3">
    <location>
        <begin position="25"/>
        <end position="56"/>
    </location>
</feature>
<dbReference type="STRING" id="36050.A0A1B8B7H9"/>
<proteinExistence type="predicted"/>
<dbReference type="GO" id="GO:0000981">
    <property type="term" value="F:DNA-binding transcription factor activity, RNA polymerase II-specific"/>
    <property type="evidence" value="ECO:0007669"/>
    <property type="project" value="InterPro"/>
</dbReference>
<reference evidence="4 5" key="1">
    <citation type="submission" date="2016-06" db="EMBL/GenBank/DDBJ databases">
        <title>Living apart together: crosstalk between the core and supernumerary genomes in a fungal plant pathogen.</title>
        <authorList>
            <person name="Vanheule A."/>
            <person name="Audenaert K."/>
            <person name="Warris S."/>
            <person name="Van De Geest H."/>
            <person name="Schijlen E."/>
            <person name="Hofte M."/>
            <person name="De Saeger S."/>
            <person name="Haesaert G."/>
            <person name="Waalwijk C."/>
            <person name="Van Der Lee T."/>
        </authorList>
    </citation>
    <scope>NUCLEOTIDE SEQUENCE [LARGE SCALE GENOMIC DNA]</scope>
    <source>
        <strain evidence="4 5">2516</strain>
    </source>
</reference>
<evidence type="ECO:0000313" key="4">
    <source>
        <dbReference type="EMBL" id="OBS28689.1"/>
    </source>
</evidence>
<sequence>MMPGVEAMQMQAAPPRKRAQRQTSSCLECRRRKQKCSQGQPCTNCFRRFPTPECIYEVKSSRRPSPLTPRPQLPTIADIQNGPYSHLNPAAMQSALHYIGDQPPSSASSPSTLPPPIASPSTALSTPSARNLWRPYLTHASPDGDTDKTITKTIQLIKEQSIKSFKRSFLEEGGIRVESWGRMVMGHSIGGSMTQLNYLPMRPTKLNKDLVRIHLSLLSRFKCSIDGQPDPTNEFMNIWVPCTMQDPLLLQIVLFTSACFLTETGDMPKKLRQIYQGHVYFMLNKQLRDENARGNDTLLLAVVQMIADSWYWGETDQLTLHLSGLKRMVRMRGGLGELGLRGYLAKMILIHDIGMALAHEITPSIYGHPGFPFHDPKRTPIKTLYNTPFLCNWQSFRECSNSLQLHPSTAEILDTVRSLFCAIVSLPRDSSPEQIQTVRVTATSLHDKILNRPENAPSLQSSCNPSRSSSVESPDQSPCSSRTDKSSSPATNLPDRMYIVVRKIALIYCKAVATRSPISSACSEEDINEIWSAIWVSGLPTWKSILGVFVWVMIPLSTNCHKTKFGRLIKTLTISTMMSLGMDDWHLFLDAMITAFRIQRWLTEGDDDSSTKQLIGGRAVVDQYDKFAMDGAFPEHPLPTEDEL</sequence>
<protein>
    <recommendedName>
        <fullName evidence="3">Zn(2)-C6 fungal-type domain-containing protein</fullName>
    </recommendedName>
</protein>
<feature type="compositionally biased region" description="Polar residues" evidence="2">
    <location>
        <begin position="457"/>
        <end position="490"/>
    </location>
</feature>
<dbReference type="CDD" id="cd00067">
    <property type="entry name" value="GAL4"/>
    <property type="match status" value="1"/>
</dbReference>
<keyword evidence="5" id="KW-1185">Reference proteome</keyword>
<dbReference type="EMBL" id="LYXU01000001">
    <property type="protein sequence ID" value="OBS28689.1"/>
    <property type="molecule type" value="Genomic_DNA"/>
</dbReference>
<dbReference type="Pfam" id="PF00172">
    <property type="entry name" value="Zn_clus"/>
    <property type="match status" value="1"/>
</dbReference>
<evidence type="ECO:0000256" key="2">
    <source>
        <dbReference type="SAM" id="MobiDB-lite"/>
    </source>
</evidence>
<dbReference type="PROSITE" id="PS00463">
    <property type="entry name" value="ZN2_CY6_FUNGAL_1"/>
    <property type="match status" value="1"/>
</dbReference>
<dbReference type="OrthoDB" id="415825at2759"/>
<keyword evidence="1" id="KW-0539">Nucleus</keyword>
<feature type="region of interest" description="Disordered" evidence="2">
    <location>
        <begin position="451"/>
        <end position="490"/>
    </location>
</feature>
<dbReference type="SMART" id="SM00066">
    <property type="entry name" value="GAL4"/>
    <property type="match status" value="1"/>
</dbReference>
<dbReference type="PANTHER" id="PTHR37540:SF9">
    <property type="entry name" value="ZN(2)-C6 FUNGAL-TYPE DOMAIN-CONTAINING PROTEIN"/>
    <property type="match status" value="1"/>
</dbReference>
<gene>
    <name evidence="4" type="ORF">FPOA_02627</name>
</gene>
<dbReference type="InterPro" id="IPR001138">
    <property type="entry name" value="Zn2Cys6_DnaBD"/>
</dbReference>
<name>A0A1B8B7H9_FUSPO</name>
<evidence type="ECO:0000256" key="1">
    <source>
        <dbReference type="ARBA" id="ARBA00023242"/>
    </source>
</evidence>
<dbReference type="InterPro" id="IPR021858">
    <property type="entry name" value="Fun_TF"/>
</dbReference>
<evidence type="ECO:0000313" key="5">
    <source>
        <dbReference type="Proteomes" id="UP000091967"/>
    </source>
</evidence>
<comment type="caution">
    <text evidence="4">The sequence shown here is derived from an EMBL/GenBank/DDBJ whole genome shotgun (WGS) entry which is preliminary data.</text>
</comment>
<dbReference type="Proteomes" id="UP000091967">
    <property type="component" value="Unassembled WGS sequence"/>
</dbReference>
<feature type="region of interest" description="Disordered" evidence="2">
    <location>
        <begin position="1"/>
        <end position="22"/>
    </location>
</feature>
<feature type="region of interest" description="Disordered" evidence="2">
    <location>
        <begin position="99"/>
        <end position="126"/>
    </location>
</feature>
<dbReference type="Gene3D" id="4.10.240.10">
    <property type="entry name" value="Zn(2)-C6 fungal-type DNA-binding domain"/>
    <property type="match status" value="1"/>
</dbReference>
<dbReference type="PROSITE" id="PS50048">
    <property type="entry name" value="ZN2_CY6_FUNGAL_2"/>
    <property type="match status" value="1"/>
</dbReference>
<dbReference type="Pfam" id="PF11951">
    <property type="entry name" value="Fungal_trans_2"/>
    <property type="match status" value="1"/>
</dbReference>
<organism evidence="4 5">
    <name type="scientific">Fusarium poae</name>
    <dbReference type="NCBI Taxonomy" id="36050"/>
    <lineage>
        <taxon>Eukaryota</taxon>
        <taxon>Fungi</taxon>
        <taxon>Dikarya</taxon>
        <taxon>Ascomycota</taxon>
        <taxon>Pezizomycotina</taxon>
        <taxon>Sordariomycetes</taxon>
        <taxon>Hypocreomycetidae</taxon>
        <taxon>Hypocreales</taxon>
        <taxon>Nectriaceae</taxon>
        <taxon>Fusarium</taxon>
    </lineage>
</organism>
<dbReference type="GO" id="GO:0008270">
    <property type="term" value="F:zinc ion binding"/>
    <property type="evidence" value="ECO:0007669"/>
    <property type="project" value="InterPro"/>
</dbReference>
<accession>A0A1B8B7H9</accession>
<dbReference type="SUPFAM" id="SSF57701">
    <property type="entry name" value="Zn2/Cys6 DNA-binding domain"/>
    <property type="match status" value="1"/>
</dbReference>
<dbReference type="PANTHER" id="PTHR37540">
    <property type="entry name" value="TRANSCRIPTION FACTOR (ACR-2), PUTATIVE-RELATED-RELATED"/>
    <property type="match status" value="1"/>
</dbReference>
<dbReference type="InterPro" id="IPR036864">
    <property type="entry name" value="Zn2-C6_fun-type_DNA-bd_sf"/>
</dbReference>
<evidence type="ECO:0000259" key="3">
    <source>
        <dbReference type="PROSITE" id="PS50048"/>
    </source>
</evidence>
<dbReference type="AlphaFoldDB" id="A0A1B8B7H9"/>
<dbReference type="OMA" id="GTENWHV"/>